<dbReference type="InterPro" id="IPR000182">
    <property type="entry name" value="GNAT_dom"/>
</dbReference>
<evidence type="ECO:0000259" key="1">
    <source>
        <dbReference type="PROSITE" id="PS51186"/>
    </source>
</evidence>
<gene>
    <name evidence="2" type="ORF">FOF46_18665</name>
</gene>
<evidence type="ECO:0000313" key="3">
    <source>
        <dbReference type="Proteomes" id="UP000318833"/>
    </source>
</evidence>
<dbReference type="Gene3D" id="3.40.630.30">
    <property type="match status" value="1"/>
</dbReference>
<dbReference type="SUPFAM" id="SSF55729">
    <property type="entry name" value="Acyl-CoA N-acyltransferases (Nat)"/>
    <property type="match status" value="1"/>
</dbReference>
<accession>A0A554VGS6</accession>
<dbReference type="EMBL" id="VLNR01000043">
    <property type="protein sequence ID" value="TSE06631.1"/>
    <property type="molecule type" value="Genomic_DNA"/>
</dbReference>
<dbReference type="RefSeq" id="WP_109433836.1">
    <property type="nucleotide sequence ID" value="NZ_CANLFO010000006.1"/>
</dbReference>
<keyword evidence="2" id="KW-0808">Transferase</keyword>
<dbReference type="CDD" id="cd04301">
    <property type="entry name" value="NAT_SF"/>
    <property type="match status" value="1"/>
</dbReference>
<keyword evidence="3" id="KW-1185">Reference proteome</keyword>
<comment type="caution">
    <text evidence="2">The sequence shown here is derived from an EMBL/GenBank/DDBJ whole genome shotgun (WGS) entry which is preliminary data.</text>
</comment>
<dbReference type="InterPro" id="IPR016181">
    <property type="entry name" value="Acyl_CoA_acyltransferase"/>
</dbReference>
<dbReference type="OrthoDB" id="7205533at2"/>
<name>A0A554VGS6_9FLAO</name>
<dbReference type="GO" id="GO:0016747">
    <property type="term" value="F:acyltransferase activity, transferring groups other than amino-acyl groups"/>
    <property type="evidence" value="ECO:0007669"/>
    <property type="project" value="InterPro"/>
</dbReference>
<dbReference type="Pfam" id="PF00583">
    <property type="entry name" value="Acetyltransf_1"/>
    <property type="match status" value="1"/>
</dbReference>
<evidence type="ECO:0000313" key="2">
    <source>
        <dbReference type="EMBL" id="TSE06631.1"/>
    </source>
</evidence>
<protein>
    <submittedName>
        <fullName evidence="2">GNAT family N-acetyltransferase</fullName>
    </submittedName>
</protein>
<organism evidence="2 3">
    <name type="scientific">Aquimarina algiphila</name>
    <dbReference type="NCBI Taxonomy" id="2047982"/>
    <lineage>
        <taxon>Bacteria</taxon>
        <taxon>Pseudomonadati</taxon>
        <taxon>Bacteroidota</taxon>
        <taxon>Flavobacteriia</taxon>
        <taxon>Flavobacteriales</taxon>
        <taxon>Flavobacteriaceae</taxon>
        <taxon>Aquimarina</taxon>
    </lineage>
</organism>
<reference evidence="2 3" key="1">
    <citation type="submission" date="2019-07" db="EMBL/GenBank/DDBJ databases">
        <title>The draft genome sequence of Aquimarina algiphila M91.</title>
        <authorList>
            <person name="Meng X."/>
        </authorList>
    </citation>
    <scope>NUCLEOTIDE SEQUENCE [LARGE SCALE GENOMIC DNA]</scope>
    <source>
        <strain evidence="2 3">M91</strain>
    </source>
</reference>
<proteinExistence type="predicted"/>
<dbReference type="PROSITE" id="PS51186">
    <property type="entry name" value="GNAT"/>
    <property type="match status" value="1"/>
</dbReference>
<dbReference type="Proteomes" id="UP000318833">
    <property type="component" value="Unassembled WGS sequence"/>
</dbReference>
<feature type="domain" description="N-acetyltransferase" evidence="1">
    <location>
        <begin position="1"/>
        <end position="165"/>
    </location>
</feature>
<dbReference type="AlphaFoldDB" id="A0A554VGS6"/>
<sequence>MQLQKATVKDISTLQTVCFDSYTQVFASHWNENGLELYLEEQFGNARLTIELQDTSVEYYFVTYNNENIGFLKINYNSSSKLSKLDNCELEKIYILPKFSGMGIGKKAMSEVIKKAVEKDKKLLFLCVIDTNVDAIAFYKKLGFQFHSKTRLEITHFKEELKGMERMCFPLS</sequence>